<keyword evidence="3 9" id="KW-1003">Cell membrane</keyword>
<organism evidence="10 11">
    <name type="scientific">Pseudoalteromonas piratica</name>
    <dbReference type="NCBI Taxonomy" id="1348114"/>
    <lineage>
        <taxon>Bacteria</taxon>
        <taxon>Pseudomonadati</taxon>
        <taxon>Pseudomonadota</taxon>
        <taxon>Gammaproteobacteria</taxon>
        <taxon>Alteromonadales</taxon>
        <taxon>Pseudoalteromonadaceae</taxon>
        <taxon>Pseudoalteromonas</taxon>
    </lineage>
</organism>
<accession>A0A0A7EED0</accession>
<keyword evidence="6 9" id="KW-1133">Transmembrane helix</keyword>
<evidence type="ECO:0000256" key="8">
    <source>
        <dbReference type="ARBA" id="ARBA00023136"/>
    </source>
</evidence>
<keyword evidence="4 9" id="KW-0812">Transmembrane</keyword>
<dbReference type="AlphaFoldDB" id="A0A0A7EED0"/>
<evidence type="ECO:0000256" key="5">
    <source>
        <dbReference type="ARBA" id="ARBA00022927"/>
    </source>
</evidence>
<dbReference type="NCBIfam" id="TIGR00964">
    <property type="entry name" value="secE_bact"/>
    <property type="match status" value="1"/>
</dbReference>
<comment type="similarity">
    <text evidence="9">Belongs to the SecE/SEC61-gamma family.</text>
</comment>
<reference evidence="10 11" key="1">
    <citation type="submission" date="2014-11" db="EMBL/GenBank/DDBJ databases">
        <title>Complete Genome Sequence of Pseudoalteromonas sp. Strain OCN003 Isolated from Kaneohe Bay, Oahu, Hawaii.</title>
        <authorList>
            <person name="Beurmann S."/>
            <person name="Videau P."/>
            <person name="Ushijima B."/>
            <person name="Smith A.M."/>
            <person name="Aeby G.S."/>
            <person name="Callahan S.M."/>
            <person name="Belcaid M."/>
        </authorList>
    </citation>
    <scope>NUCLEOTIDE SEQUENCE [LARGE SCALE GENOMIC DNA]</scope>
    <source>
        <strain evidence="10 11">OCN003</strain>
    </source>
</reference>
<evidence type="ECO:0000256" key="3">
    <source>
        <dbReference type="ARBA" id="ARBA00022475"/>
    </source>
</evidence>
<comment type="caution">
    <text evidence="9">Lacks conserved residue(s) required for the propagation of feature annotation.</text>
</comment>
<proteinExistence type="inferred from homology"/>
<dbReference type="InterPro" id="IPR001901">
    <property type="entry name" value="Translocase_SecE/Sec61-g"/>
</dbReference>
<dbReference type="Pfam" id="PF00584">
    <property type="entry name" value="SecE"/>
    <property type="match status" value="1"/>
</dbReference>
<evidence type="ECO:0000313" key="10">
    <source>
        <dbReference type="EMBL" id="AIY64377.1"/>
    </source>
</evidence>
<feature type="transmembrane region" description="Helical" evidence="9">
    <location>
        <begin position="14"/>
        <end position="32"/>
    </location>
</feature>
<evidence type="ECO:0000256" key="4">
    <source>
        <dbReference type="ARBA" id="ARBA00022692"/>
    </source>
</evidence>
<comment type="function">
    <text evidence="9">Essential subunit of the Sec protein translocation channel SecYEG. Clamps together the 2 halves of SecY. May contact the channel plug during translocation.</text>
</comment>
<evidence type="ECO:0000256" key="7">
    <source>
        <dbReference type="ARBA" id="ARBA00023010"/>
    </source>
</evidence>
<dbReference type="EMBL" id="CP009888">
    <property type="protein sequence ID" value="AIY64377.1"/>
    <property type="molecule type" value="Genomic_DNA"/>
</dbReference>
<name>A0A0A7EED0_9GAMM</name>
<feature type="transmembrane region" description="Helical" evidence="9">
    <location>
        <begin position="39"/>
        <end position="59"/>
    </location>
</feature>
<evidence type="ECO:0000256" key="1">
    <source>
        <dbReference type="ARBA" id="ARBA00004370"/>
    </source>
</evidence>
<keyword evidence="5 9" id="KW-0653">Protein transport</keyword>
<keyword evidence="11" id="KW-1185">Reference proteome</keyword>
<evidence type="ECO:0000256" key="6">
    <source>
        <dbReference type="ARBA" id="ARBA00022989"/>
    </source>
</evidence>
<dbReference type="PRINTS" id="PR01650">
    <property type="entry name" value="SECETRNLCASE"/>
</dbReference>
<dbReference type="GO" id="GO:0005886">
    <property type="term" value="C:plasma membrane"/>
    <property type="evidence" value="ECO:0007669"/>
    <property type="project" value="UniProtKB-UniRule"/>
</dbReference>
<dbReference type="GO" id="GO:0006605">
    <property type="term" value="P:protein targeting"/>
    <property type="evidence" value="ECO:0007669"/>
    <property type="project" value="UniProtKB-UniRule"/>
</dbReference>
<dbReference type="GO" id="GO:0065002">
    <property type="term" value="P:intracellular protein transmembrane transport"/>
    <property type="evidence" value="ECO:0007669"/>
    <property type="project" value="UniProtKB-UniRule"/>
</dbReference>
<dbReference type="PANTHER" id="PTHR33910">
    <property type="entry name" value="PROTEIN TRANSLOCASE SUBUNIT SECE"/>
    <property type="match status" value="1"/>
</dbReference>
<dbReference type="Proteomes" id="UP000030341">
    <property type="component" value="Chromosome 1"/>
</dbReference>
<sequence length="125" mass="13295">MSANVEAPSSSMDALKWIVSIALLAGAVVGNYMFEDQSVLLRAIGVVIAIAAGLGVAALTSKGQEFIAFAKEAKLEVRKVVWPTRQETVQTTFIVMIATVITALILWGLDGALFRIVGFLTGLEI</sequence>
<evidence type="ECO:0000256" key="2">
    <source>
        <dbReference type="ARBA" id="ARBA00022448"/>
    </source>
</evidence>
<dbReference type="Gene3D" id="1.20.5.1030">
    <property type="entry name" value="Preprotein translocase secy subunit"/>
    <property type="match status" value="1"/>
</dbReference>
<gene>
    <name evidence="9" type="primary">secE</name>
    <name evidence="10" type="ORF">OM33_03845</name>
</gene>
<comment type="subcellular location">
    <subcellularLocation>
        <location evidence="1">Membrane</location>
    </subcellularLocation>
</comment>
<evidence type="ECO:0000313" key="11">
    <source>
        <dbReference type="Proteomes" id="UP000030341"/>
    </source>
</evidence>
<keyword evidence="2 9" id="KW-0813">Transport</keyword>
<keyword evidence="7 9" id="KW-0811">Translocation</keyword>
<dbReference type="OrthoDB" id="9806365at2"/>
<keyword evidence="8 9" id="KW-0472">Membrane</keyword>
<evidence type="ECO:0000256" key="9">
    <source>
        <dbReference type="HAMAP-Rule" id="MF_00422"/>
    </source>
</evidence>
<dbReference type="KEGG" id="pseo:OM33_03845"/>
<dbReference type="PANTHER" id="PTHR33910:SF1">
    <property type="entry name" value="PROTEIN TRANSLOCASE SUBUNIT SECE"/>
    <property type="match status" value="1"/>
</dbReference>
<dbReference type="RefSeq" id="WP_038638967.1">
    <property type="nucleotide sequence ID" value="NZ_CP009888.1"/>
</dbReference>
<protein>
    <recommendedName>
        <fullName evidence="9">Protein translocase subunit SecE</fullName>
    </recommendedName>
</protein>
<dbReference type="HAMAP" id="MF_00422">
    <property type="entry name" value="SecE"/>
    <property type="match status" value="1"/>
</dbReference>
<feature type="transmembrane region" description="Helical" evidence="9">
    <location>
        <begin position="89"/>
        <end position="109"/>
    </location>
</feature>
<dbReference type="InterPro" id="IPR038379">
    <property type="entry name" value="SecE_sf"/>
</dbReference>
<dbReference type="GO" id="GO:0008320">
    <property type="term" value="F:protein transmembrane transporter activity"/>
    <property type="evidence" value="ECO:0007669"/>
    <property type="project" value="UniProtKB-UniRule"/>
</dbReference>
<dbReference type="NCBIfam" id="NF004372">
    <property type="entry name" value="PRK05740.1-2"/>
    <property type="match status" value="1"/>
</dbReference>
<comment type="subunit">
    <text evidence="9">Component of the Sec protein translocase complex. Heterotrimer consisting of SecY, SecE and SecG subunits. The heterotrimers can form oligomers, although 1 heterotrimer is thought to be able to translocate proteins. Interacts with the ribosome. Interacts with SecDF, and other proteins may be involved. Interacts with SecA.</text>
</comment>
<dbReference type="eggNOG" id="COG0690">
    <property type="taxonomic scope" value="Bacteria"/>
</dbReference>
<dbReference type="GO" id="GO:0043952">
    <property type="term" value="P:protein transport by the Sec complex"/>
    <property type="evidence" value="ECO:0007669"/>
    <property type="project" value="UniProtKB-UniRule"/>
</dbReference>
<dbReference type="HOGENOM" id="CLU_113663_0_1_6"/>
<dbReference type="STRING" id="1348114.OM33_03845"/>
<dbReference type="InterPro" id="IPR005807">
    <property type="entry name" value="SecE_bac"/>
</dbReference>
<dbReference type="GO" id="GO:0009306">
    <property type="term" value="P:protein secretion"/>
    <property type="evidence" value="ECO:0007669"/>
    <property type="project" value="UniProtKB-UniRule"/>
</dbReference>